<feature type="domain" description="DUF218" evidence="1">
    <location>
        <begin position="40"/>
        <end position="165"/>
    </location>
</feature>
<dbReference type="Gene3D" id="3.40.50.620">
    <property type="entry name" value="HUPs"/>
    <property type="match status" value="1"/>
</dbReference>
<accession>A0ABW3EAB7</accession>
<comment type="caution">
    <text evidence="2">The sequence shown here is derived from an EMBL/GenBank/DDBJ whole genome shotgun (WGS) entry which is preliminary data.</text>
</comment>
<dbReference type="CDD" id="cd06259">
    <property type="entry name" value="YdcF-like"/>
    <property type="match status" value="1"/>
</dbReference>
<organism evidence="2 3">
    <name type="scientific">Loigolactobacillus binensis</name>
    <dbReference type="NCBI Taxonomy" id="2559922"/>
    <lineage>
        <taxon>Bacteria</taxon>
        <taxon>Bacillati</taxon>
        <taxon>Bacillota</taxon>
        <taxon>Bacilli</taxon>
        <taxon>Lactobacillales</taxon>
        <taxon>Lactobacillaceae</taxon>
        <taxon>Loigolactobacillus</taxon>
    </lineage>
</organism>
<dbReference type="PANTHER" id="PTHR30336">
    <property type="entry name" value="INNER MEMBRANE PROTEIN, PROBABLE PERMEASE"/>
    <property type="match status" value="1"/>
</dbReference>
<dbReference type="RefSeq" id="WP_386813715.1">
    <property type="nucleotide sequence ID" value="NZ_JBHTIO010000027.1"/>
</dbReference>
<dbReference type="EMBL" id="JBHTIO010000027">
    <property type="protein sequence ID" value="MFD0897132.1"/>
    <property type="molecule type" value="Genomic_DNA"/>
</dbReference>
<evidence type="ECO:0000313" key="2">
    <source>
        <dbReference type="EMBL" id="MFD0897132.1"/>
    </source>
</evidence>
<keyword evidence="3" id="KW-1185">Reference proteome</keyword>
<dbReference type="PANTHER" id="PTHR30336:SF20">
    <property type="entry name" value="DUF218 DOMAIN-CONTAINING PROTEIN"/>
    <property type="match status" value="1"/>
</dbReference>
<dbReference type="Pfam" id="PF02698">
    <property type="entry name" value="DUF218"/>
    <property type="match status" value="1"/>
</dbReference>
<dbReference type="Proteomes" id="UP001597104">
    <property type="component" value="Unassembled WGS sequence"/>
</dbReference>
<evidence type="ECO:0000313" key="3">
    <source>
        <dbReference type="Proteomes" id="UP001597104"/>
    </source>
</evidence>
<sequence>MNLKNGQKVSLMLVTAGIITLVTPLLAYPKAPRQQRQRADVIIVPGHPATNAGHETALLKTILDHAVKLYRQGLASYILVSGGAIHTSAIEADVMAQGLIARGIPRAAILRERHARHTGENFSLAQPLLVRRQLLRAIVVTCAWHMRKASFYAHKAGIQHTISVAPRPLQMSIIQAGVCFVLTDVKMLWQLPLAYHKQK</sequence>
<dbReference type="InterPro" id="IPR003848">
    <property type="entry name" value="DUF218"/>
</dbReference>
<name>A0ABW3EAB7_9LACO</name>
<dbReference type="InterPro" id="IPR014729">
    <property type="entry name" value="Rossmann-like_a/b/a_fold"/>
</dbReference>
<evidence type="ECO:0000259" key="1">
    <source>
        <dbReference type="Pfam" id="PF02698"/>
    </source>
</evidence>
<protein>
    <submittedName>
        <fullName evidence="2">YdcF family protein</fullName>
    </submittedName>
</protein>
<gene>
    <name evidence="2" type="ORF">ACFQZ7_05200</name>
</gene>
<dbReference type="InterPro" id="IPR051599">
    <property type="entry name" value="Cell_Envelope_Assoc"/>
</dbReference>
<reference evidence="3" key="1">
    <citation type="journal article" date="2019" name="Int. J. Syst. Evol. Microbiol.">
        <title>The Global Catalogue of Microorganisms (GCM) 10K type strain sequencing project: providing services to taxonomists for standard genome sequencing and annotation.</title>
        <authorList>
            <consortium name="The Broad Institute Genomics Platform"/>
            <consortium name="The Broad Institute Genome Sequencing Center for Infectious Disease"/>
            <person name="Wu L."/>
            <person name="Ma J."/>
        </authorList>
    </citation>
    <scope>NUCLEOTIDE SEQUENCE [LARGE SCALE GENOMIC DNA]</scope>
    <source>
        <strain evidence="3">CCM 8925</strain>
    </source>
</reference>
<proteinExistence type="predicted"/>